<dbReference type="InterPro" id="IPR036870">
    <property type="entry name" value="Ribosomal_bS18_sf"/>
</dbReference>
<name>A0A4R6IH26_9MOLU</name>
<keyword evidence="2 4" id="KW-0689">Ribosomal protein</keyword>
<evidence type="ECO:0000256" key="1">
    <source>
        <dbReference type="ARBA" id="ARBA00005589"/>
    </source>
</evidence>
<dbReference type="GO" id="GO:0022627">
    <property type="term" value="C:cytosolic small ribosomal subunit"/>
    <property type="evidence" value="ECO:0007669"/>
    <property type="project" value="TreeGrafter"/>
</dbReference>
<sequence length="116" mass="13573">MAFVQRKRKPFLKRKRISELDLQGINYIDYKDVDTLSKYVNAHGKILPSKITGVSAKRQRMLATAIKRAREMALLEFTKERIRTTAKPKRERFNRNEQRPEGERARVSKPEVSSAK</sequence>
<dbReference type="OrthoDB" id="9812008at2"/>
<dbReference type="Pfam" id="PF01084">
    <property type="entry name" value="Ribosomal_S18"/>
    <property type="match status" value="1"/>
</dbReference>
<comment type="subunit">
    <text evidence="4">Part of the 30S ribosomal subunit. Forms a tight heterodimer with protein bS6.</text>
</comment>
<organism evidence="7 8">
    <name type="scientific">Mycoplasma testudineum</name>
    <dbReference type="NCBI Taxonomy" id="244584"/>
    <lineage>
        <taxon>Bacteria</taxon>
        <taxon>Bacillati</taxon>
        <taxon>Mycoplasmatota</taxon>
        <taxon>Mollicutes</taxon>
        <taxon>Mycoplasmataceae</taxon>
        <taxon>Mycoplasma</taxon>
    </lineage>
</organism>
<gene>
    <name evidence="4" type="primary">rpsR</name>
    <name evidence="7" type="ORF">EI74_0151</name>
</gene>
<dbReference type="AlphaFoldDB" id="A0A4R6IH26"/>
<dbReference type="PANTHER" id="PTHR13479">
    <property type="entry name" value="30S RIBOSOMAL PROTEIN S18"/>
    <property type="match status" value="1"/>
</dbReference>
<evidence type="ECO:0000256" key="5">
    <source>
        <dbReference type="RuleBase" id="RU003910"/>
    </source>
</evidence>
<proteinExistence type="inferred from homology"/>
<evidence type="ECO:0000256" key="3">
    <source>
        <dbReference type="ARBA" id="ARBA00023274"/>
    </source>
</evidence>
<comment type="caution">
    <text evidence="7">The sequence shown here is derived from an EMBL/GenBank/DDBJ whole genome shotgun (WGS) entry which is preliminary data.</text>
</comment>
<dbReference type="HAMAP" id="MF_00270">
    <property type="entry name" value="Ribosomal_bS18"/>
    <property type="match status" value="1"/>
</dbReference>
<dbReference type="NCBIfam" id="TIGR00165">
    <property type="entry name" value="S18"/>
    <property type="match status" value="1"/>
</dbReference>
<dbReference type="PRINTS" id="PR00974">
    <property type="entry name" value="RIBOSOMALS18"/>
</dbReference>
<dbReference type="Proteomes" id="UP000295518">
    <property type="component" value="Unassembled WGS sequence"/>
</dbReference>
<keyword evidence="3 4" id="KW-0687">Ribonucleoprotein</keyword>
<dbReference type="SUPFAM" id="SSF46911">
    <property type="entry name" value="Ribosomal protein S18"/>
    <property type="match status" value="1"/>
</dbReference>
<evidence type="ECO:0000313" key="7">
    <source>
        <dbReference type="EMBL" id="TDO21131.1"/>
    </source>
</evidence>
<keyword evidence="4" id="KW-0694">RNA-binding</keyword>
<accession>A0A4R6IH26</accession>
<evidence type="ECO:0000256" key="2">
    <source>
        <dbReference type="ARBA" id="ARBA00022980"/>
    </source>
</evidence>
<dbReference type="Gene3D" id="4.10.640.10">
    <property type="entry name" value="Ribosomal protein S18"/>
    <property type="match status" value="1"/>
</dbReference>
<evidence type="ECO:0000256" key="6">
    <source>
        <dbReference type="SAM" id="MobiDB-lite"/>
    </source>
</evidence>
<keyword evidence="4" id="KW-0699">rRNA-binding</keyword>
<dbReference type="GO" id="GO:0070181">
    <property type="term" value="F:small ribosomal subunit rRNA binding"/>
    <property type="evidence" value="ECO:0007669"/>
    <property type="project" value="TreeGrafter"/>
</dbReference>
<feature type="region of interest" description="Disordered" evidence="6">
    <location>
        <begin position="85"/>
        <end position="116"/>
    </location>
</feature>
<evidence type="ECO:0000313" key="8">
    <source>
        <dbReference type="Proteomes" id="UP000295518"/>
    </source>
</evidence>
<dbReference type="PANTHER" id="PTHR13479:SF40">
    <property type="entry name" value="SMALL RIBOSOMAL SUBUNIT PROTEIN BS18M"/>
    <property type="match status" value="1"/>
</dbReference>
<dbReference type="EMBL" id="SNWN01000009">
    <property type="protein sequence ID" value="TDO21131.1"/>
    <property type="molecule type" value="Genomic_DNA"/>
</dbReference>
<comment type="function">
    <text evidence="4">Binds as a heterodimer with protein bS6 to the central domain of the 16S rRNA, where it helps stabilize the platform of the 30S subunit.</text>
</comment>
<dbReference type="GO" id="GO:0006412">
    <property type="term" value="P:translation"/>
    <property type="evidence" value="ECO:0007669"/>
    <property type="project" value="UniProtKB-UniRule"/>
</dbReference>
<dbReference type="InterPro" id="IPR001648">
    <property type="entry name" value="Ribosomal_bS18"/>
</dbReference>
<evidence type="ECO:0000256" key="4">
    <source>
        <dbReference type="HAMAP-Rule" id="MF_00270"/>
    </source>
</evidence>
<comment type="similarity">
    <text evidence="1 4 5">Belongs to the bacterial ribosomal protein bS18 family.</text>
</comment>
<feature type="compositionally biased region" description="Basic and acidic residues" evidence="6">
    <location>
        <begin position="91"/>
        <end position="109"/>
    </location>
</feature>
<reference evidence="7 8" key="1">
    <citation type="submission" date="2019-03" db="EMBL/GenBank/DDBJ databases">
        <title>Genomic Encyclopedia of Archaeal and Bacterial Type Strains, Phase II (KMG-II): from individual species to whole genera.</title>
        <authorList>
            <person name="Goeker M."/>
        </authorList>
    </citation>
    <scope>NUCLEOTIDE SEQUENCE [LARGE SCALE GENOMIC DNA]</scope>
    <source>
        <strain evidence="7 8">ATCC 700618</strain>
    </source>
</reference>
<keyword evidence="8" id="KW-1185">Reference proteome</keyword>
<protein>
    <recommendedName>
        <fullName evidence="4">Small ribosomal subunit protein bS18</fullName>
    </recommendedName>
</protein>
<dbReference type="GO" id="GO:0003735">
    <property type="term" value="F:structural constituent of ribosome"/>
    <property type="evidence" value="ECO:0007669"/>
    <property type="project" value="InterPro"/>
</dbReference>